<feature type="domain" description="CHK kinase-like" evidence="1">
    <location>
        <begin position="131"/>
        <end position="292"/>
    </location>
</feature>
<dbReference type="OrthoDB" id="190089at2759"/>
<evidence type="ECO:0000259" key="1">
    <source>
        <dbReference type="SMART" id="SM00587"/>
    </source>
</evidence>
<dbReference type="SMART" id="SM00587">
    <property type="entry name" value="CHK"/>
    <property type="match status" value="1"/>
</dbReference>
<proteinExistence type="predicted"/>
<dbReference type="PANTHER" id="PTHR23020:SF21">
    <property type="entry name" value="CHK KINASE-LIKE DOMAIN-CONTAINING PROTEIN"/>
    <property type="match status" value="1"/>
</dbReference>
<dbReference type="EMBL" id="CAJFDH010000005">
    <property type="protein sequence ID" value="CAD5224550.1"/>
    <property type="molecule type" value="Genomic_DNA"/>
</dbReference>
<evidence type="ECO:0000313" key="3">
    <source>
        <dbReference type="Proteomes" id="UP000614601"/>
    </source>
</evidence>
<comment type="caution">
    <text evidence="2">The sequence shown here is derived from an EMBL/GenBank/DDBJ whole genome shotgun (WGS) entry which is preliminary data.</text>
</comment>
<dbReference type="EMBL" id="CAJFCW020000005">
    <property type="protein sequence ID" value="CAG9119958.1"/>
    <property type="molecule type" value="Genomic_DNA"/>
</dbReference>
<dbReference type="InterPro" id="IPR052961">
    <property type="entry name" value="Oxido-Kinase-like_Enzymes"/>
</dbReference>
<dbReference type="InterPro" id="IPR015897">
    <property type="entry name" value="CHK_kinase-like"/>
</dbReference>
<dbReference type="Proteomes" id="UP000614601">
    <property type="component" value="Unassembled WGS sequence"/>
</dbReference>
<dbReference type="PANTHER" id="PTHR23020">
    <property type="entry name" value="UNCHARACTERIZED NUCLEAR HORMONE RECEPTOR-RELATED"/>
    <property type="match status" value="1"/>
</dbReference>
<name>A0A811LAC4_9BILA</name>
<organism evidence="2 3">
    <name type="scientific">Bursaphelenchus okinawaensis</name>
    <dbReference type="NCBI Taxonomy" id="465554"/>
    <lineage>
        <taxon>Eukaryota</taxon>
        <taxon>Metazoa</taxon>
        <taxon>Ecdysozoa</taxon>
        <taxon>Nematoda</taxon>
        <taxon>Chromadorea</taxon>
        <taxon>Rhabditida</taxon>
        <taxon>Tylenchina</taxon>
        <taxon>Tylenchomorpha</taxon>
        <taxon>Aphelenchoidea</taxon>
        <taxon>Aphelenchoididae</taxon>
        <taxon>Bursaphelenchus</taxon>
    </lineage>
</organism>
<dbReference type="Pfam" id="PF07914">
    <property type="entry name" value="DUF1679"/>
    <property type="match status" value="1"/>
</dbReference>
<dbReference type="Proteomes" id="UP000783686">
    <property type="component" value="Unassembled WGS sequence"/>
</dbReference>
<keyword evidence="3" id="KW-1185">Reference proteome</keyword>
<dbReference type="InterPro" id="IPR011009">
    <property type="entry name" value="Kinase-like_dom_sf"/>
</dbReference>
<dbReference type="SUPFAM" id="SSF56112">
    <property type="entry name" value="Protein kinase-like (PK-like)"/>
    <property type="match status" value="1"/>
</dbReference>
<reference evidence="2" key="1">
    <citation type="submission" date="2020-09" db="EMBL/GenBank/DDBJ databases">
        <authorList>
            <person name="Kikuchi T."/>
        </authorList>
    </citation>
    <scope>NUCLEOTIDE SEQUENCE</scope>
    <source>
        <strain evidence="2">SH1</strain>
    </source>
</reference>
<accession>A0A811LAC4</accession>
<dbReference type="AlphaFoldDB" id="A0A811LAC4"/>
<sequence length="362" mass="42474">MHVDAVSSISTLLGVGNNSLITSYLKPSILPDIQKFYVNDGTNGYEVYFVEENGEFVRYLNYTGSLAGFYNARYLFEWVKHKKLAVPVGKYKFFVRNAFKEDVKSHFIMIMLQLPSVETTKKTTFSVDDIFSVIDVLCDIQTPDVSTKAKDIVNAENRVLVNSFYTMYMKQKINDYLQYILNEYSEVFINGRETLGKLMFLYKSFESLEDAFVASDNVEKVFCHGDLSPQHIDFDDDDRVAFIGSWENCHFGEPAEDIAYLVLSSLDKEERTNNIMKILRRYHYKMVDSRKNLCSLKTLKNSYLRYLKYFVFFYLFSLWNQINNPATSYKTKVTIVRRWSHVVEDSYSYEKNEYQVELDEQY</sequence>
<protein>
    <recommendedName>
        <fullName evidence="1">CHK kinase-like domain-containing protein</fullName>
    </recommendedName>
</protein>
<dbReference type="InterPro" id="IPR012877">
    <property type="entry name" value="Dhs-27"/>
</dbReference>
<gene>
    <name evidence="2" type="ORF">BOKJ2_LOCUS11135</name>
</gene>
<evidence type="ECO:0000313" key="2">
    <source>
        <dbReference type="EMBL" id="CAD5224550.1"/>
    </source>
</evidence>
<dbReference type="Gene3D" id="3.90.1200.10">
    <property type="match status" value="1"/>
</dbReference>